<feature type="compositionally biased region" description="Basic and acidic residues" evidence="1">
    <location>
        <begin position="9"/>
        <end position="21"/>
    </location>
</feature>
<proteinExistence type="predicted"/>
<sequence>MSIRSISRSSDRAGTRGRAGENVDCPWDIPAPRMLYLQEPAENRLSIKRMGNAIVRVAKSNPDGSCHPKKGPRRTHGTAFFHAHISSTVVRVQARGDIVKPTAPTLRDPHPKGPRKTIAYDPAINYRALCGEDEAFPKRFAPGLDGNADVRMTPRRRWQ</sequence>
<dbReference type="EMBL" id="LSYS01004732">
    <property type="protein sequence ID" value="OPJ79305.1"/>
    <property type="molecule type" value="Genomic_DNA"/>
</dbReference>
<protein>
    <submittedName>
        <fullName evidence="2">Uncharacterized protein</fullName>
    </submittedName>
</protein>
<keyword evidence="3" id="KW-1185">Reference proteome</keyword>
<dbReference type="Proteomes" id="UP000190648">
    <property type="component" value="Unassembled WGS sequence"/>
</dbReference>
<gene>
    <name evidence="2" type="ORF">AV530_005183</name>
</gene>
<name>A0A1V4K4L7_PATFA</name>
<accession>A0A1V4K4L7</accession>
<organism evidence="2 3">
    <name type="scientific">Patagioenas fasciata monilis</name>
    <dbReference type="NCBI Taxonomy" id="372326"/>
    <lineage>
        <taxon>Eukaryota</taxon>
        <taxon>Metazoa</taxon>
        <taxon>Chordata</taxon>
        <taxon>Craniata</taxon>
        <taxon>Vertebrata</taxon>
        <taxon>Euteleostomi</taxon>
        <taxon>Archelosauria</taxon>
        <taxon>Archosauria</taxon>
        <taxon>Dinosauria</taxon>
        <taxon>Saurischia</taxon>
        <taxon>Theropoda</taxon>
        <taxon>Coelurosauria</taxon>
        <taxon>Aves</taxon>
        <taxon>Neognathae</taxon>
        <taxon>Neoaves</taxon>
        <taxon>Columbimorphae</taxon>
        <taxon>Columbiformes</taxon>
        <taxon>Columbidae</taxon>
        <taxon>Patagioenas</taxon>
    </lineage>
</organism>
<feature type="region of interest" description="Disordered" evidence="1">
    <location>
        <begin position="1"/>
        <end position="24"/>
    </location>
</feature>
<reference evidence="2 3" key="1">
    <citation type="submission" date="2016-02" db="EMBL/GenBank/DDBJ databases">
        <title>Band-tailed pigeon sequencing and assembly.</title>
        <authorList>
            <person name="Soares A.E."/>
            <person name="Novak B.J."/>
            <person name="Rice E.S."/>
            <person name="O'Connell B."/>
            <person name="Chang D."/>
            <person name="Weber S."/>
            <person name="Shapiro B."/>
        </authorList>
    </citation>
    <scope>NUCLEOTIDE SEQUENCE [LARGE SCALE GENOMIC DNA]</scope>
    <source>
        <strain evidence="2">BTP2013</strain>
        <tissue evidence="2">Blood</tissue>
    </source>
</reference>
<evidence type="ECO:0000313" key="3">
    <source>
        <dbReference type="Proteomes" id="UP000190648"/>
    </source>
</evidence>
<comment type="caution">
    <text evidence="2">The sequence shown here is derived from an EMBL/GenBank/DDBJ whole genome shotgun (WGS) entry which is preliminary data.</text>
</comment>
<evidence type="ECO:0000256" key="1">
    <source>
        <dbReference type="SAM" id="MobiDB-lite"/>
    </source>
</evidence>
<dbReference type="AlphaFoldDB" id="A0A1V4K4L7"/>
<evidence type="ECO:0000313" key="2">
    <source>
        <dbReference type="EMBL" id="OPJ79305.1"/>
    </source>
</evidence>